<keyword evidence="3" id="KW-1185">Reference proteome</keyword>
<dbReference type="AlphaFoldDB" id="A0A286GZI8"/>
<sequence length="256" mass="28229">MADLEGPDPVTETRETVGRMIHVEGRDGTFRAYFAPAATLQPAPCVLVCQEIFGINKEMWRICENLAQMGYSAICPDLFWRLEPGIELDPVNEQDLQRAFDLMGRFDLDAGLRDVQDTITHARGMKETTGKVGTLGYCLGGLLAYLAACRTDADCAVGYYGVNIDKYAAEAKGITSPLLLHVAEEDEFVDKDQQARMREALAKHPKIEMYSYAGASHAFARQTDPTHYKADAAKLANQRTEAFLTTNLGQGVTRLG</sequence>
<evidence type="ECO:0000313" key="3">
    <source>
        <dbReference type="Proteomes" id="UP000219621"/>
    </source>
</evidence>
<dbReference type="InterPro" id="IPR002925">
    <property type="entry name" value="Dienelactn_hydro"/>
</dbReference>
<dbReference type="EMBL" id="OCNJ01000012">
    <property type="protein sequence ID" value="SOE00474.1"/>
    <property type="molecule type" value="Genomic_DNA"/>
</dbReference>
<reference evidence="2 3" key="1">
    <citation type="submission" date="2017-09" db="EMBL/GenBank/DDBJ databases">
        <authorList>
            <person name="Ehlers B."/>
            <person name="Leendertz F.H."/>
        </authorList>
    </citation>
    <scope>NUCLEOTIDE SEQUENCE [LARGE SCALE GENOMIC DNA]</scope>
    <source>
        <strain evidence="2 3">USBA 140</strain>
    </source>
</reference>
<evidence type="ECO:0000259" key="1">
    <source>
        <dbReference type="Pfam" id="PF01738"/>
    </source>
</evidence>
<feature type="domain" description="Dienelactone hydrolase" evidence="1">
    <location>
        <begin position="31"/>
        <end position="246"/>
    </location>
</feature>
<organism evidence="2 3">
    <name type="scientific">Caenispirillum bisanense</name>
    <dbReference type="NCBI Taxonomy" id="414052"/>
    <lineage>
        <taxon>Bacteria</taxon>
        <taxon>Pseudomonadati</taxon>
        <taxon>Pseudomonadota</taxon>
        <taxon>Alphaproteobacteria</taxon>
        <taxon>Rhodospirillales</taxon>
        <taxon>Novispirillaceae</taxon>
        <taxon>Caenispirillum</taxon>
    </lineage>
</organism>
<dbReference type="SUPFAM" id="SSF53474">
    <property type="entry name" value="alpha/beta-Hydrolases"/>
    <property type="match status" value="1"/>
</dbReference>
<dbReference type="Proteomes" id="UP000219621">
    <property type="component" value="Unassembled WGS sequence"/>
</dbReference>
<dbReference type="RefSeq" id="WP_097281223.1">
    <property type="nucleotide sequence ID" value="NZ_OCNJ01000012.1"/>
</dbReference>
<name>A0A286GZI8_9PROT</name>
<gene>
    <name evidence="2" type="ORF">SAMN05421508_112112</name>
</gene>
<evidence type="ECO:0000313" key="2">
    <source>
        <dbReference type="EMBL" id="SOE00474.1"/>
    </source>
</evidence>
<dbReference type="PANTHER" id="PTHR46623">
    <property type="entry name" value="CARBOXYMETHYLENEBUTENOLIDASE-RELATED"/>
    <property type="match status" value="1"/>
</dbReference>
<dbReference type="InterPro" id="IPR051049">
    <property type="entry name" value="Dienelactone_hydrolase-like"/>
</dbReference>
<dbReference type="Gene3D" id="3.40.50.1820">
    <property type="entry name" value="alpha/beta hydrolase"/>
    <property type="match status" value="1"/>
</dbReference>
<dbReference type="PANTHER" id="PTHR46623:SF6">
    <property type="entry name" value="ALPHA_BETA-HYDROLASES SUPERFAMILY PROTEIN"/>
    <property type="match status" value="1"/>
</dbReference>
<dbReference type="GO" id="GO:0016787">
    <property type="term" value="F:hydrolase activity"/>
    <property type="evidence" value="ECO:0007669"/>
    <property type="project" value="InterPro"/>
</dbReference>
<dbReference type="InterPro" id="IPR029058">
    <property type="entry name" value="AB_hydrolase_fold"/>
</dbReference>
<proteinExistence type="predicted"/>
<accession>A0A286GZI8</accession>
<dbReference type="OrthoDB" id="9771666at2"/>
<dbReference type="Pfam" id="PF01738">
    <property type="entry name" value="DLH"/>
    <property type="match status" value="1"/>
</dbReference>
<protein>
    <submittedName>
        <fullName evidence="2">Carboxymethylenebutenolidase</fullName>
    </submittedName>
</protein>